<evidence type="ECO:0000313" key="3">
    <source>
        <dbReference type="Proteomes" id="UP000276128"/>
    </source>
</evidence>
<accession>A0A3R9ZZE9</accession>
<dbReference type="EMBL" id="RXHU01000140">
    <property type="protein sequence ID" value="RTE01326.1"/>
    <property type="molecule type" value="Genomic_DNA"/>
</dbReference>
<dbReference type="Proteomes" id="UP000276128">
    <property type="component" value="Unassembled WGS sequence"/>
</dbReference>
<feature type="chain" id="PRO_5018759664" description="Copper amine oxidase N-terminal domain-containing protein" evidence="1">
    <location>
        <begin position="28"/>
        <end position="301"/>
    </location>
</feature>
<dbReference type="RefSeq" id="WP_126145089.1">
    <property type="nucleotide sequence ID" value="NZ_RXHU01000140.1"/>
</dbReference>
<evidence type="ECO:0000256" key="1">
    <source>
        <dbReference type="SAM" id="SignalP"/>
    </source>
</evidence>
<keyword evidence="1" id="KW-0732">Signal</keyword>
<keyword evidence="3" id="KW-1185">Reference proteome</keyword>
<reference evidence="2 3" key="1">
    <citation type="submission" date="2018-12" db="EMBL/GenBank/DDBJ databases">
        <title>Bacillus ochoae sp. nov., Paenibacillus whitsoniae sp. nov., Paenibacillus spiritus sp. nov. Isolated from the Mars Exploration Rover during spacecraft assembly.</title>
        <authorList>
            <person name="Seuylemezian A."/>
            <person name="Vaishampayan P."/>
        </authorList>
    </citation>
    <scope>NUCLEOTIDE SEQUENCE [LARGE SCALE GENOMIC DNA]</scope>
    <source>
        <strain evidence="2 3">MER 54</strain>
    </source>
</reference>
<name>A0A3R9ZZE9_9BACL</name>
<sequence length="301" mass="31426">MKVFKKAAALLGSALLLTTLFAATASAAEEKRFDFKDGNYVTISNVVSTKKVEDVGYGDTEYVVQAPATVTFHGKLSEETQVARWDDLESIGLVDIKDGKAVLTESAEYGYGVFPVFEGQARGDNKPILLDVVGGGAAAPADEVKAPEPEAHAVTQAGPVAAAPTAAKVIVDGKAVAFEAYNIDGNNYFKLRDLAMAVNGTGKSFAVGWDAAKNAISVTAGQAYTAEGGELTASAELAARQATPTSAKVYVGGKEAAFTAYNIDGNNYFKLRDVAKAIDFGVTWNAEANAIGIDTKAGYTE</sequence>
<gene>
    <name evidence="2" type="ORF">EJQ19_31070</name>
</gene>
<organism evidence="2 3">
    <name type="scientific">Paenibacillus whitsoniae</name>
    <dbReference type="NCBI Taxonomy" id="2496558"/>
    <lineage>
        <taxon>Bacteria</taxon>
        <taxon>Bacillati</taxon>
        <taxon>Bacillota</taxon>
        <taxon>Bacilli</taxon>
        <taxon>Bacillales</taxon>
        <taxon>Paenibacillaceae</taxon>
        <taxon>Paenibacillus</taxon>
    </lineage>
</organism>
<dbReference type="OrthoDB" id="1864213at2"/>
<comment type="caution">
    <text evidence="2">The sequence shown here is derived from an EMBL/GenBank/DDBJ whole genome shotgun (WGS) entry which is preliminary data.</text>
</comment>
<evidence type="ECO:0008006" key="4">
    <source>
        <dbReference type="Google" id="ProtNLM"/>
    </source>
</evidence>
<evidence type="ECO:0000313" key="2">
    <source>
        <dbReference type="EMBL" id="RTE01326.1"/>
    </source>
</evidence>
<protein>
    <recommendedName>
        <fullName evidence="4">Copper amine oxidase N-terminal domain-containing protein</fullName>
    </recommendedName>
</protein>
<feature type="signal peptide" evidence="1">
    <location>
        <begin position="1"/>
        <end position="27"/>
    </location>
</feature>
<dbReference type="AlphaFoldDB" id="A0A3R9ZZE9"/>
<proteinExistence type="predicted"/>